<feature type="domain" description="Receptor L-domain" evidence="2">
    <location>
        <begin position="57"/>
        <end position="150"/>
    </location>
</feature>
<dbReference type="Pfam" id="PF01030">
    <property type="entry name" value="Recep_L_domain"/>
    <property type="match status" value="3"/>
</dbReference>
<evidence type="ECO:0000313" key="4">
    <source>
        <dbReference type="Proteomes" id="UP000494206"/>
    </source>
</evidence>
<evidence type="ECO:0000313" key="3">
    <source>
        <dbReference type="EMBL" id="CAB3398112.1"/>
    </source>
</evidence>
<dbReference type="PANTHER" id="PTHR21662">
    <property type="entry name" value="RECEPTOR PROTEIN-TYROSINE KINASE"/>
    <property type="match status" value="1"/>
</dbReference>
<evidence type="ECO:0000259" key="2">
    <source>
        <dbReference type="Pfam" id="PF01030"/>
    </source>
</evidence>
<dbReference type="SUPFAM" id="SSF52058">
    <property type="entry name" value="L domain-like"/>
    <property type="match status" value="3"/>
</dbReference>
<feature type="domain" description="Receptor L-domain" evidence="2">
    <location>
        <begin position="179"/>
        <end position="266"/>
    </location>
</feature>
<dbReference type="Gene3D" id="3.80.20.20">
    <property type="entry name" value="Receptor L-domain"/>
    <property type="match status" value="3"/>
</dbReference>
<feature type="chain" id="PRO_5035809218" description="Receptor L-domain domain-containing protein" evidence="1">
    <location>
        <begin position="19"/>
        <end position="490"/>
    </location>
</feature>
<accession>A0A8S1E983</accession>
<dbReference type="InterPro" id="IPR036941">
    <property type="entry name" value="Rcpt_L-dom_sf"/>
</dbReference>
<feature type="signal peptide" evidence="1">
    <location>
        <begin position="1"/>
        <end position="18"/>
    </location>
</feature>
<proteinExistence type="predicted"/>
<evidence type="ECO:0000256" key="1">
    <source>
        <dbReference type="SAM" id="SignalP"/>
    </source>
</evidence>
<name>A0A8S1E983_9PELO</name>
<comment type="caution">
    <text evidence="3">The sequence shown here is derived from an EMBL/GenBank/DDBJ whole genome shotgun (WGS) entry which is preliminary data.</text>
</comment>
<dbReference type="InterPro" id="IPR053079">
    <property type="entry name" value="SPS2_domain"/>
</dbReference>
<feature type="domain" description="Receptor L-domain" evidence="2">
    <location>
        <begin position="336"/>
        <end position="433"/>
    </location>
</feature>
<dbReference type="PANTHER" id="PTHR21662:SF23">
    <property type="entry name" value="RECEPTOR L-DOMAIN DOMAIN-CONTAINING PROTEIN"/>
    <property type="match status" value="1"/>
</dbReference>
<dbReference type="Proteomes" id="UP000494206">
    <property type="component" value="Unassembled WGS sequence"/>
</dbReference>
<dbReference type="AlphaFoldDB" id="A0A8S1E983"/>
<protein>
    <recommendedName>
        <fullName evidence="2">Receptor L-domain domain-containing protein</fullName>
    </recommendedName>
</protein>
<organism evidence="3 4">
    <name type="scientific">Caenorhabditis bovis</name>
    <dbReference type="NCBI Taxonomy" id="2654633"/>
    <lineage>
        <taxon>Eukaryota</taxon>
        <taxon>Metazoa</taxon>
        <taxon>Ecdysozoa</taxon>
        <taxon>Nematoda</taxon>
        <taxon>Chromadorea</taxon>
        <taxon>Rhabditida</taxon>
        <taxon>Rhabditina</taxon>
        <taxon>Rhabditomorpha</taxon>
        <taxon>Rhabditoidea</taxon>
        <taxon>Rhabditidae</taxon>
        <taxon>Peloderinae</taxon>
        <taxon>Caenorhabditis</taxon>
    </lineage>
</organism>
<keyword evidence="4" id="KW-1185">Reference proteome</keyword>
<keyword evidence="1" id="KW-0732">Signal</keyword>
<sequence>MLLLRALLISLFGLFIEGQEYISDFYYIGLQFECDPQCWFNESVVTTKTLNKFPVECATVCGKMMFTSESDVSIYEATPYFKNLTRLNGALLFDRTLYKSFEFLANLEEVHCEQLYGIFSITNNEHLQHLGLDKLKMVTCMITIYENQHLTDLPCDLISASGGAADGNLENCKECALGSINIDSIRKPENCTTGTLGIYLRDVFYWSGTDMSAFSQLENLTGSLEVFSTDVPNLGFLNNLKRIRSGDLIISECRNMTSLGLVPLVEFVPFSENRRASISISTVHSEFCLTVGEMETFLSSGVKFNNVEAKPCINDSRIDNINICVYESMKTFKSSCSHLIGNILINSENEDDVEVLKNVKMIFGQITINDTKLKSLEFLKNLEFVALLNDSRPAVIVSHNSVIEDMTFKNLKRAFSFGKYHIEYEENMGLAMKSDTCPEFRDRLTDTAIKLNGFECEVLSRFDTIDEKLSTTINFMSSIIIICFTLFIIP</sequence>
<reference evidence="3 4" key="1">
    <citation type="submission" date="2020-04" db="EMBL/GenBank/DDBJ databases">
        <authorList>
            <person name="Laetsch R D."/>
            <person name="Stevens L."/>
            <person name="Kumar S."/>
            <person name="Blaxter L. M."/>
        </authorList>
    </citation>
    <scope>NUCLEOTIDE SEQUENCE [LARGE SCALE GENOMIC DNA]</scope>
</reference>
<dbReference type="OrthoDB" id="5860514at2759"/>
<gene>
    <name evidence="3" type="ORF">CBOVIS_LOCUS1428</name>
</gene>
<dbReference type="EMBL" id="CADEPM010000001">
    <property type="protein sequence ID" value="CAB3398112.1"/>
    <property type="molecule type" value="Genomic_DNA"/>
</dbReference>
<dbReference type="InterPro" id="IPR000494">
    <property type="entry name" value="Rcpt_L-dom"/>
</dbReference>